<feature type="coiled-coil region" evidence="1">
    <location>
        <begin position="206"/>
        <end position="233"/>
    </location>
</feature>
<organism evidence="2">
    <name type="scientific">hydrocarbon metagenome</name>
    <dbReference type="NCBI Taxonomy" id="938273"/>
    <lineage>
        <taxon>unclassified sequences</taxon>
        <taxon>metagenomes</taxon>
        <taxon>ecological metagenomes</taxon>
    </lineage>
</organism>
<name>A0A0W8E916_9ZZZZ</name>
<dbReference type="AlphaFoldDB" id="A0A0W8E916"/>
<sequence length="308" mass="34581">MDIHQRLTEAAQSLQEYNKLQSRLESSIHRLSAAKEHRDALYKSMLDEGRDLERLDGVSLLNLWHSLRATKDETRHKEIQEYHTARFKYEEADSAVKTLEAEIEQMKNDLKSQSNAPDVYQGALKAKEEFLLTSSSPSASLLCDMDEKLGSLEAGNSELQEAIQAGQISLEELSKVAKSLNSSSGWGALDILGGGLLITAVKHSRINDAKKELKQAQASLQRFQRELADVQLSDTIDITRISTAADFLLDGLLFDVIVQSQINTARKQTRQTIDQVQMLIEGLQKMLLSNYQHIQELGMERNKIIETG</sequence>
<evidence type="ECO:0000313" key="2">
    <source>
        <dbReference type="EMBL" id="KUG05131.1"/>
    </source>
</evidence>
<dbReference type="EMBL" id="LNQE01001829">
    <property type="protein sequence ID" value="KUG05131.1"/>
    <property type="molecule type" value="Genomic_DNA"/>
</dbReference>
<keyword evidence="1" id="KW-0175">Coiled coil</keyword>
<proteinExistence type="predicted"/>
<gene>
    <name evidence="2" type="ORF">ASZ90_017452</name>
</gene>
<evidence type="ECO:0000256" key="1">
    <source>
        <dbReference type="SAM" id="Coils"/>
    </source>
</evidence>
<reference evidence="2" key="1">
    <citation type="journal article" date="2015" name="Proc. Natl. Acad. Sci. U.S.A.">
        <title>Networks of energetic and metabolic interactions define dynamics in microbial communities.</title>
        <authorList>
            <person name="Embree M."/>
            <person name="Liu J.K."/>
            <person name="Al-Bassam M.M."/>
            <person name="Zengler K."/>
        </authorList>
    </citation>
    <scope>NUCLEOTIDE SEQUENCE</scope>
</reference>
<protein>
    <submittedName>
        <fullName evidence="2">Uncharacterized protein</fullName>
    </submittedName>
</protein>
<accession>A0A0W8E916</accession>
<dbReference type="Gene3D" id="1.20.1170.10">
    <property type="match status" value="1"/>
</dbReference>
<feature type="coiled-coil region" evidence="1">
    <location>
        <begin position="89"/>
        <end position="116"/>
    </location>
</feature>
<comment type="caution">
    <text evidence="2">The sequence shown here is derived from an EMBL/GenBank/DDBJ whole genome shotgun (WGS) entry which is preliminary data.</text>
</comment>